<accession>A0AA38TQH1</accession>
<sequence>MRKPPLNDRNAMSLESLSTCTEGVGFESFYDVEDQLELKARRKTTKCEHAAVLGGGETGRRSRINGDEFPPPISSLGRNGKPWVWLKSYRENGRFILKEVRIQKQESLHASREDGRLKLKFIQFHDDDNDEVIV</sequence>
<feature type="domain" description="FAF" evidence="3">
    <location>
        <begin position="68"/>
        <end position="121"/>
    </location>
</feature>
<dbReference type="InterPro" id="IPR021410">
    <property type="entry name" value="FAF"/>
</dbReference>
<protein>
    <recommendedName>
        <fullName evidence="3">FAF domain-containing protein</fullName>
    </recommendedName>
</protein>
<evidence type="ECO:0000256" key="2">
    <source>
        <dbReference type="SAM" id="MobiDB-lite"/>
    </source>
</evidence>
<organism evidence="4 5">
    <name type="scientific">Centaurea solstitialis</name>
    <name type="common">yellow star-thistle</name>
    <dbReference type="NCBI Taxonomy" id="347529"/>
    <lineage>
        <taxon>Eukaryota</taxon>
        <taxon>Viridiplantae</taxon>
        <taxon>Streptophyta</taxon>
        <taxon>Embryophyta</taxon>
        <taxon>Tracheophyta</taxon>
        <taxon>Spermatophyta</taxon>
        <taxon>Magnoliopsida</taxon>
        <taxon>eudicotyledons</taxon>
        <taxon>Gunneridae</taxon>
        <taxon>Pentapetalae</taxon>
        <taxon>asterids</taxon>
        <taxon>campanulids</taxon>
        <taxon>Asterales</taxon>
        <taxon>Asteraceae</taxon>
        <taxon>Carduoideae</taxon>
        <taxon>Cardueae</taxon>
        <taxon>Centaureinae</taxon>
        <taxon>Centaurea</taxon>
    </lineage>
</organism>
<dbReference type="EMBL" id="JARYMX010000003">
    <property type="protein sequence ID" value="KAJ9554798.1"/>
    <property type="molecule type" value="Genomic_DNA"/>
</dbReference>
<dbReference type="PANTHER" id="PTHR33155:SF9">
    <property type="entry name" value="FANTASTIC FOUR-LIKE PROTEIN (DUF3049)"/>
    <property type="match status" value="1"/>
</dbReference>
<proteinExistence type="inferred from homology"/>
<evidence type="ECO:0000259" key="3">
    <source>
        <dbReference type="Pfam" id="PF11250"/>
    </source>
</evidence>
<dbReference type="AlphaFoldDB" id="A0AA38TQH1"/>
<reference evidence="4" key="1">
    <citation type="submission" date="2023-03" db="EMBL/GenBank/DDBJ databases">
        <title>Chromosome-scale reference genome and RAD-based genetic map of yellow starthistle (Centaurea solstitialis) reveal putative structural variation and QTLs associated with invader traits.</title>
        <authorList>
            <person name="Reatini B."/>
            <person name="Cang F.A."/>
            <person name="Jiang Q."/>
            <person name="Mckibben M.T.W."/>
            <person name="Barker M.S."/>
            <person name="Rieseberg L.H."/>
            <person name="Dlugosch K.M."/>
        </authorList>
    </citation>
    <scope>NUCLEOTIDE SEQUENCE</scope>
    <source>
        <strain evidence="4">CAN-66</strain>
        <tissue evidence="4">Leaf</tissue>
    </source>
</reference>
<comment type="caution">
    <text evidence="4">The sequence shown here is derived from an EMBL/GenBank/DDBJ whole genome shotgun (WGS) entry which is preliminary data.</text>
</comment>
<name>A0AA38TQH1_9ASTR</name>
<dbReference type="PANTHER" id="PTHR33155">
    <property type="entry name" value="FANTASTIC FOUR-LIKE PROTEIN (DUF3049)"/>
    <property type="match status" value="1"/>
</dbReference>
<evidence type="ECO:0000256" key="1">
    <source>
        <dbReference type="ARBA" id="ARBA00008690"/>
    </source>
</evidence>
<comment type="similarity">
    <text evidence="1">Belongs to the fantastic four family.</text>
</comment>
<feature type="region of interest" description="Disordered" evidence="2">
    <location>
        <begin position="54"/>
        <end position="73"/>
    </location>
</feature>
<evidence type="ECO:0000313" key="4">
    <source>
        <dbReference type="EMBL" id="KAJ9554798.1"/>
    </source>
</evidence>
<dbReference type="InterPro" id="IPR046431">
    <property type="entry name" value="FAF_dom"/>
</dbReference>
<keyword evidence="5" id="KW-1185">Reference proteome</keyword>
<evidence type="ECO:0000313" key="5">
    <source>
        <dbReference type="Proteomes" id="UP001172457"/>
    </source>
</evidence>
<dbReference type="Pfam" id="PF11250">
    <property type="entry name" value="FAF"/>
    <property type="match status" value="1"/>
</dbReference>
<gene>
    <name evidence="4" type="ORF">OSB04_009412</name>
</gene>
<dbReference type="Proteomes" id="UP001172457">
    <property type="component" value="Chromosome 3"/>
</dbReference>